<accession>A0A1I7VX95</accession>
<evidence type="ECO:0000256" key="1">
    <source>
        <dbReference type="SAM" id="Coils"/>
    </source>
</evidence>
<keyword evidence="1" id="KW-0175">Coiled coil</keyword>
<dbReference type="AlphaFoldDB" id="A0A1I7VX95"/>
<evidence type="ECO:0000313" key="3">
    <source>
        <dbReference type="WBParaSite" id="EN70_729"/>
    </source>
</evidence>
<proteinExistence type="predicted"/>
<sequence>MIGVRDKVKVFRRWKRTSWNGSVGWHSCALIGCEVVGLAFKMVLTLPEIDYPVQYIEHGGTLAFQTESCQHAGRWAPVQHTAFADKLMTTLPEIVHPIKHIGDGSTLDMLDLHGPMSMLVGHFDMVASDLLEACGSLSYRTKCLGGENLAVAVEKGDKFCGLCPPVHAVQSKDFPPSLPTSSSLWQVDPITRAHQIHRKNAMQKSTLSLFTTKIARSIVGWSSCPECHQPSEMADIVSQIHLDGNSDNKSEAARKLENYRVILRKLHKAYTDNMALERKELESAVEKLKLKKENYELKRKYLELVRENKALKDMLMMKP</sequence>
<organism evidence="2 3">
    <name type="scientific">Loa loa</name>
    <name type="common">Eye worm</name>
    <name type="synonym">Filaria loa</name>
    <dbReference type="NCBI Taxonomy" id="7209"/>
    <lineage>
        <taxon>Eukaryota</taxon>
        <taxon>Metazoa</taxon>
        <taxon>Ecdysozoa</taxon>
        <taxon>Nematoda</taxon>
        <taxon>Chromadorea</taxon>
        <taxon>Rhabditida</taxon>
        <taxon>Spirurina</taxon>
        <taxon>Spiruromorpha</taxon>
        <taxon>Filarioidea</taxon>
        <taxon>Onchocercidae</taxon>
        <taxon>Loa</taxon>
    </lineage>
</organism>
<dbReference type="Proteomes" id="UP000095285">
    <property type="component" value="Unassembled WGS sequence"/>
</dbReference>
<dbReference type="PROSITE" id="PS51257">
    <property type="entry name" value="PROKAR_LIPOPROTEIN"/>
    <property type="match status" value="1"/>
</dbReference>
<protein>
    <submittedName>
        <fullName evidence="3">BZIP domain-containing protein</fullName>
    </submittedName>
</protein>
<dbReference type="OrthoDB" id="8062037at2759"/>
<evidence type="ECO:0000313" key="2">
    <source>
        <dbReference type="Proteomes" id="UP000095285"/>
    </source>
</evidence>
<reference evidence="3" key="2">
    <citation type="submission" date="2016-11" db="UniProtKB">
        <authorList>
            <consortium name="WormBaseParasite"/>
        </authorList>
    </citation>
    <scope>IDENTIFICATION</scope>
</reference>
<gene>
    <name evidence="3" type="primary">LOAG_06937</name>
</gene>
<dbReference type="InParanoid" id="A0A1I7VX95"/>
<dbReference type="WBParaSite" id="EN70_729">
    <property type="protein sequence ID" value="EN70_729"/>
    <property type="gene ID" value="EN70_729"/>
</dbReference>
<reference evidence="2" key="1">
    <citation type="submission" date="2012-04" db="EMBL/GenBank/DDBJ databases">
        <title>The Genome Sequence of Loa loa.</title>
        <authorList>
            <consortium name="The Broad Institute Genome Sequencing Platform"/>
            <consortium name="Broad Institute Genome Sequencing Center for Infectious Disease"/>
            <person name="Nutman T.B."/>
            <person name="Fink D.L."/>
            <person name="Russ C."/>
            <person name="Young S."/>
            <person name="Zeng Q."/>
            <person name="Gargeya S."/>
            <person name="Alvarado L."/>
            <person name="Berlin A."/>
            <person name="Chapman S.B."/>
            <person name="Chen Z."/>
            <person name="Freedman E."/>
            <person name="Gellesch M."/>
            <person name="Goldberg J."/>
            <person name="Griggs A."/>
            <person name="Gujja S."/>
            <person name="Heilman E.R."/>
            <person name="Heiman D."/>
            <person name="Howarth C."/>
            <person name="Mehta T."/>
            <person name="Neiman D."/>
            <person name="Pearson M."/>
            <person name="Roberts A."/>
            <person name="Saif S."/>
            <person name="Shea T."/>
            <person name="Shenoy N."/>
            <person name="Sisk P."/>
            <person name="Stolte C."/>
            <person name="Sykes S."/>
            <person name="White J."/>
            <person name="Yandava C."/>
            <person name="Haas B."/>
            <person name="Henn M.R."/>
            <person name="Nusbaum C."/>
            <person name="Birren B."/>
        </authorList>
    </citation>
    <scope>NUCLEOTIDE SEQUENCE [LARGE SCALE GENOMIC DNA]</scope>
</reference>
<keyword evidence="2" id="KW-1185">Reference proteome</keyword>
<feature type="coiled-coil region" evidence="1">
    <location>
        <begin position="271"/>
        <end position="305"/>
    </location>
</feature>
<name>A0A1I7VX95_LOALO</name>